<dbReference type="PANTHER" id="PTHR33375:SF1">
    <property type="entry name" value="CHROMOSOME-PARTITIONING PROTEIN PARB-RELATED"/>
    <property type="match status" value="1"/>
</dbReference>
<dbReference type="SUPFAM" id="SSF110849">
    <property type="entry name" value="ParB/Sulfiredoxin"/>
    <property type="match status" value="1"/>
</dbReference>
<dbReference type="SMART" id="SM00470">
    <property type="entry name" value="ParB"/>
    <property type="match status" value="1"/>
</dbReference>
<evidence type="ECO:0000256" key="4">
    <source>
        <dbReference type="ARBA" id="ARBA00022829"/>
    </source>
</evidence>
<comment type="subcellular location">
    <subcellularLocation>
        <location evidence="1">Cytoplasm</location>
        <location evidence="1">Nucleoid</location>
    </subcellularLocation>
</comment>
<protein>
    <submittedName>
        <fullName evidence="7">Chromosome partitioning protein, ParB family</fullName>
    </submittedName>
</protein>
<dbReference type="CDD" id="cd16393">
    <property type="entry name" value="SPO0J_N"/>
    <property type="match status" value="1"/>
</dbReference>
<dbReference type="FunFam" id="1.10.10.2830:FF:000001">
    <property type="entry name" value="Chromosome partitioning protein ParB"/>
    <property type="match status" value="1"/>
</dbReference>
<dbReference type="Pfam" id="PF02195">
    <property type="entry name" value="ParB_N"/>
    <property type="match status" value="1"/>
</dbReference>
<evidence type="ECO:0000313" key="8">
    <source>
        <dbReference type="Proteomes" id="UP000199163"/>
    </source>
</evidence>
<dbReference type="RefSeq" id="WP_091276084.1">
    <property type="nucleotide sequence ID" value="NZ_FNDK01000027.1"/>
</dbReference>
<keyword evidence="8" id="KW-1185">Reference proteome</keyword>
<dbReference type="InterPro" id="IPR041468">
    <property type="entry name" value="HTH_ParB/Spo0J"/>
</dbReference>
<keyword evidence="5" id="KW-0238">DNA-binding</keyword>
<keyword evidence="4" id="KW-0159">Chromosome partition</keyword>
<reference evidence="7 8" key="1">
    <citation type="submission" date="2016-10" db="EMBL/GenBank/DDBJ databases">
        <authorList>
            <person name="de Groot N.N."/>
        </authorList>
    </citation>
    <scope>NUCLEOTIDE SEQUENCE [LARGE SCALE GENOMIC DNA]</scope>
    <source>
        <strain evidence="7 8">DSM 21632</strain>
    </source>
</reference>
<evidence type="ECO:0000256" key="5">
    <source>
        <dbReference type="ARBA" id="ARBA00023125"/>
    </source>
</evidence>
<dbReference type="Pfam" id="PF17762">
    <property type="entry name" value="HTH_ParB"/>
    <property type="match status" value="1"/>
</dbReference>
<evidence type="ECO:0000256" key="3">
    <source>
        <dbReference type="ARBA" id="ARBA00022490"/>
    </source>
</evidence>
<evidence type="ECO:0000259" key="6">
    <source>
        <dbReference type="SMART" id="SM00470"/>
    </source>
</evidence>
<dbReference type="InterPro" id="IPR004437">
    <property type="entry name" value="ParB/RepB/Spo0J"/>
</dbReference>
<dbReference type="GO" id="GO:0003677">
    <property type="term" value="F:DNA binding"/>
    <property type="evidence" value="ECO:0007669"/>
    <property type="project" value="UniProtKB-KW"/>
</dbReference>
<evidence type="ECO:0000313" key="7">
    <source>
        <dbReference type="EMBL" id="SDI24275.1"/>
    </source>
</evidence>
<sequence length="286" mass="32765">MGKGLGRGLNAFFPDEAKQEQNQVVRNIKIKDLRPNPYQPRHSFSSEAIHELKESIQEHGILQPLIVRKSIKGYEIVAGERRFRAAKDAGLKTVPAVEQELSDEKMMEIALIENLQRENLNPLEEAKAYSKLIQYLGVTQEELSKRIGKSRPHIANHLRLMQLPKQVQRKLADKTISMGHGRTLLGLDDHKKAAEVLKQVEDESLNVRQTEELVQRINNVSRETDKKRHKKTEESSIFLKSKEDALRSYFGTSVSIKKGKKKGKIEIEFLTDDDLERILQLLDKDS</sequence>
<gene>
    <name evidence="7" type="ORF">SAMN05192534_12736</name>
</gene>
<accession>A0A1G8IYZ6</accession>
<dbReference type="PANTHER" id="PTHR33375">
    <property type="entry name" value="CHROMOSOME-PARTITIONING PROTEIN PARB-RELATED"/>
    <property type="match status" value="1"/>
</dbReference>
<dbReference type="GO" id="GO:0045881">
    <property type="term" value="P:positive regulation of sporulation resulting in formation of a cellular spore"/>
    <property type="evidence" value="ECO:0007669"/>
    <property type="project" value="TreeGrafter"/>
</dbReference>
<dbReference type="InterPro" id="IPR050336">
    <property type="entry name" value="Chromosome_partition/occlusion"/>
</dbReference>
<dbReference type="GO" id="GO:0009295">
    <property type="term" value="C:nucleoid"/>
    <property type="evidence" value="ECO:0007669"/>
    <property type="project" value="UniProtKB-SubCell"/>
</dbReference>
<dbReference type="GO" id="GO:0005694">
    <property type="term" value="C:chromosome"/>
    <property type="evidence" value="ECO:0007669"/>
    <property type="project" value="TreeGrafter"/>
</dbReference>
<dbReference type="Gene3D" id="3.90.1530.30">
    <property type="match status" value="1"/>
</dbReference>
<proteinExistence type="inferred from homology"/>
<dbReference type="SUPFAM" id="SSF109709">
    <property type="entry name" value="KorB DNA-binding domain-like"/>
    <property type="match status" value="1"/>
</dbReference>
<dbReference type="InterPro" id="IPR036086">
    <property type="entry name" value="ParB/Sulfiredoxin_sf"/>
</dbReference>
<dbReference type="FunFam" id="3.90.1530.30:FF:000001">
    <property type="entry name" value="Chromosome partitioning protein ParB"/>
    <property type="match status" value="1"/>
</dbReference>
<name>A0A1G8IYZ6_9BACI</name>
<dbReference type="STRING" id="568899.SAMN05192534_12736"/>
<evidence type="ECO:0000256" key="1">
    <source>
        <dbReference type="ARBA" id="ARBA00004453"/>
    </source>
</evidence>
<dbReference type="EMBL" id="FNDK01000027">
    <property type="protein sequence ID" value="SDI24275.1"/>
    <property type="molecule type" value="Genomic_DNA"/>
</dbReference>
<dbReference type="Gene3D" id="1.10.10.2830">
    <property type="match status" value="1"/>
</dbReference>
<dbReference type="GO" id="GO:0007059">
    <property type="term" value="P:chromosome segregation"/>
    <property type="evidence" value="ECO:0007669"/>
    <property type="project" value="UniProtKB-KW"/>
</dbReference>
<dbReference type="NCBIfam" id="TIGR00180">
    <property type="entry name" value="parB_part"/>
    <property type="match status" value="1"/>
</dbReference>
<dbReference type="Proteomes" id="UP000199163">
    <property type="component" value="Unassembled WGS sequence"/>
</dbReference>
<dbReference type="OrthoDB" id="9802051at2"/>
<dbReference type="InterPro" id="IPR003115">
    <property type="entry name" value="ParB_N"/>
</dbReference>
<dbReference type="AlphaFoldDB" id="A0A1G8IYZ6"/>
<organism evidence="7 8">
    <name type="scientific">Alteribacillus persepolensis</name>
    <dbReference type="NCBI Taxonomy" id="568899"/>
    <lineage>
        <taxon>Bacteria</taxon>
        <taxon>Bacillati</taxon>
        <taxon>Bacillota</taxon>
        <taxon>Bacilli</taxon>
        <taxon>Bacillales</taxon>
        <taxon>Bacillaceae</taxon>
        <taxon>Alteribacillus</taxon>
    </lineage>
</organism>
<keyword evidence="3" id="KW-0963">Cytoplasm</keyword>
<evidence type="ECO:0000256" key="2">
    <source>
        <dbReference type="ARBA" id="ARBA00006295"/>
    </source>
</evidence>
<comment type="similarity">
    <text evidence="2">Belongs to the ParB family.</text>
</comment>
<feature type="domain" description="ParB-like N-terminal" evidence="6">
    <location>
        <begin position="26"/>
        <end position="115"/>
    </location>
</feature>
<dbReference type="Pfam" id="PF23552">
    <property type="entry name" value="ParB_C"/>
    <property type="match status" value="1"/>
</dbReference>
<dbReference type="InterPro" id="IPR057240">
    <property type="entry name" value="ParB_dimer_C"/>
</dbReference>